<dbReference type="EMBL" id="MFZO01000041">
    <property type="protein sequence ID" value="OGK23894.1"/>
    <property type="molecule type" value="Genomic_DNA"/>
</dbReference>
<name>A0A1F7GYR8_9BACT</name>
<evidence type="ECO:0000313" key="3">
    <source>
        <dbReference type="Proteomes" id="UP000177913"/>
    </source>
</evidence>
<feature type="transmembrane region" description="Helical" evidence="1">
    <location>
        <begin position="6"/>
        <end position="26"/>
    </location>
</feature>
<keyword evidence="1" id="KW-0812">Transmembrane</keyword>
<proteinExistence type="predicted"/>
<keyword evidence="1" id="KW-0472">Membrane</keyword>
<dbReference type="Proteomes" id="UP000177913">
    <property type="component" value="Unassembled WGS sequence"/>
</dbReference>
<organism evidence="2 3">
    <name type="scientific">Candidatus Roizmanbacteria bacterium RIFCSPHIGHO2_02_FULL_38_11</name>
    <dbReference type="NCBI Taxonomy" id="1802039"/>
    <lineage>
        <taxon>Bacteria</taxon>
        <taxon>Candidatus Roizmaniibacteriota</taxon>
    </lineage>
</organism>
<comment type="caution">
    <text evidence="2">The sequence shown here is derived from an EMBL/GenBank/DDBJ whole genome shotgun (WGS) entry which is preliminary data.</text>
</comment>
<evidence type="ECO:0000313" key="2">
    <source>
        <dbReference type="EMBL" id="OGK23894.1"/>
    </source>
</evidence>
<protein>
    <submittedName>
        <fullName evidence="2">Uncharacterized protein</fullName>
    </submittedName>
</protein>
<evidence type="ECO:0000256" key="1">
    <source>
        <dbReference type="SAM" id="Phobius"/>
    </source>
</evidence>
<accession>A0A1F7GYR8</accession>
<reference evidence="2 3" key="1">
    <citation type="journal article" date="2016" name="Nat. Commun.">
        <title>Thousands of microbial genomes shed light on interconnected biogeochemical processes in an aquifer system.</title>
        <authorList>
            <person name="Anantharaman K."/>
            <person name="Brown C.T."/>
            <person name="Hug L.A."/>
            <person name="Sharon I."/>
            <person name="Castelle C.J."/>
            <person name="Probst A.J."/>
            <person name="Thomas B.C."/>
            <person name="Singh A."/>
            <person name="Wilkins M.J."/>
            <person name="Karaoz U."/>
            <person name="Brodie E.L."/>
            <person name="Williams K.H."/>
            <person name="Hubbard S.S."/>
            <person name="Banfield J.F."/>
        </authorList>
    </citation>
    <scope>NUCLEOTIDE SEQUENCE [LARGE SCALE GENOMIC DNA]</scope>
</reference>
<sequence>MKLKKGSIIFLSILFVILIFIVGVRYGQRVEKTNKITDYIISILPSPTLQPTPTEKPLEFKTYKHTGCKIQFLYPSNFKISIESSDSARLETAAQSIYFNCSKESSKSFQNEPKLATEEVKIKEESIKAKIKPDLRTIEKASPTLLFNLINPRTNKNIFFEISQSLLLLFEKSLEFSV</sequence>
<keyword evidence="1" id="KW-1133">Transmembrane helix</keyword>
<dbReference type="AlphaFoldDB" id="A0A1F7GYR8"/>
<gene>
    <name evidence="2" type="ORF">A3C25_05465</name>
</gene>